<dbReference type="Proteomes" id="UP000249794">
    <property type="component" value="Unassembled WGS sequence"/>
</dbReference>
<accession>A0A2W4XRY5</accession>
<dbReference type="AlphaFoldDB" id="A0A2W4XRY5"/>
<comment type="caution">
    <text evidence="4">The sequence shown here is derived from an EMBL/GenBank/DDBJ whole genome shotgun (WGS) entry which is preliminary data.</text>
</comment>
<evidence type="ECO:0000313" key="5">
    <source>
        <dbReference type="Proteomes" id="UP000249794"/>
    </source>
</evidence>
<dbReference type="PANTHER" id="PTHR43626">
    <property type="entry name" value="ACYL-COA N-ACYLTRANSFERASE"/>
    <property type="match status" value="1"/>
</dbReference>
<dbReference type="EMBL" id="QBMP01000028">
    <property type="protein sequence ID" value="PZO58702.1"/>
    <property type="molecule type" value="Genomic_DNA"/>
</dbReference>
<gene>
    <name evidence="4" type="ORF">DCF15_04520</name>
</gene>
<evidence type="ECO:0000256" key="1">
    <source>
        <dbReference type="ARBA" id="ARBA00022679"/>
    </source>
</evidence>
<dbReference type="PANTHER" id="PTHR43626:SF4">
    <property type="entry name" value="GCN5-RELATED N-ACETYLTRANSFERASE 2, CHLOROPLASTIC"/>
    <property type="match status" value="1"/>
</dbReference>
<dbReference type="Gene3D" id="3.40.630.30">
    <property type="match status" value="1"/>
</dbReference>
<dbReference type="InterPro" id="IPR045039">
    <property type="entry name" value="NSI-like"/>
</dbReference>
<evidence type="ECO:0000313" key="4">
    <source>
        <dbReference type="EMBL" id="PZO58702.1"/>
    </source>
</evidence>
<dbReference type="InterPro" id="IPR000182">
    <property type="entry name" value="GNAT_dom"/>
</dbReference>
<evidence type="ECO:0000259" key="3">
    <source>
        <dbReference type="PROSITE" id="PS51186"/>
    </source>
</evidence>
<dbReference type="InterPro" id="IPR016181">
    <property type="entry name" value="Acyl_CoA_acyltransferase"/>
</dbReference>
<dbReference type="PROSITE" id="PS51186">
    <property type="entry name" value="GNAT"/>
    <property type="match status" value="1"/>
</dbReference>
<dbReference type="Pfam" id="PF00583">
    <property type="entry name" value="Acetyltransf_1"/>
    <property type="match status" value="1"/>
</dbReference>
<dbReference type="GO" id="GO:0005737">
    <property type="term" value="C:cytoplasm"/>
    <property type="evidence" value="ECO:0007669"/>
    <property type="project" value="TreeGrafter"/>
</dbReference>
<protein>
    <submittedName>
        <fullName evidence="4">GNAT family N-acetyltransferase</fullName>
    </submittedName>
</protein>
<dbReference type="GO" id="GO:0008080">
    <property type="term" value="F:N-acetyltransferase activity"/>
    <property type="evidence" value="ECO:0007669"/>
    <property type="project" value="InterPro"/>
</dbReference>
<name>A0A2W4XRY5_9CYAN</name>
<dbReference type="SUPFAM" id="SSF55729">
    <property type="entry name" value="Acyl-CoA N-acyltransferases (Nat)"/>
    <property type="match status" value="1"/>
</dbReference>
<keyword evidence="1 4" id="KW-0808">Transferase</keyword>
<feature type="domain" description="N-acetyltransferase" evidence="3">
    <location>
        <begin position="9"/>
        <end position="146"/>
    </location>
</feature>
<dbReference type="CDD" id="cd04301">
    <property type="entry name" value="NAT_SF"/>
    <property type="match status" value="1"/>
</dbReference>
<evidence type="ECO:0000256" key="2">
    <source>
        <dbReference type="ARBA" id="ARBA00023315"/>
    </source>
</evidence>
<reference evidence="5" key="1">
    <citation type="submission" date="2018-04" db="EMBL/GenBank/DDBJ databases">
        <authorList>
            <person name="Cornet L."/>
        </authorList>
    </citation>
    <scope>NUCLEOTIDE SEQUENCE [LARGE SCALE GENOMIC DNA]</scope>
</reference>
<organism evidence="4 5">
    <name type="scientific">Phormidesmis priestleyi</name>
    <dbReference type="NCBI Taxonomy" id="268141"/>
    <lineage>
        <taxon>Bacteria</taxon>
        <taxon>Bacillati</taxon>
        <taxon>Cyanobacteriota</taxon>
        <taxon>Cyanophyceae</taxon>
        <taxon>Leptolyngbyales</taxon>
        <taxon>Leptolyngbyaceae</taxon>
        <taxon>Phormidesmis</taxon>
    </lineage>
</organism>
<reference evidence="4 5" key="2">
    <citation type="submission" date="2018-06" db="EMBL/GenBank/DDBJ databases">
        <title>Metagenomic assembly of (sub)arctic Cyanobacteria and their associated microbiome from non-axenic cultures.</title>
        <authorList>
            <person name="Baurain D."/>
        </authorList>
    </citation>
    <scope>NUCLEOTIDE SEQUENCE [LARGE SCALE GENOMIC DNA]</scope>
    <source>
        <strain evidence="4">ULC027bin1</strain>
    </source>
</reference>
<keyword evidence="2" id="KW-0012">Acyltransferase</keyword>
<proteinExistence type="predicted"/>
<sequence>MDSRHIQFRYTEAFSPEQLDQLCGLFKLAAFWAKERRTEDMLKAIAHSKPIVTAWDHDAMIGFARATSDGVFRATIWDVVIHPDYQGAGLGRRLVETLIAHPHMNKVERTYLMTTHQQRFYERIGFECNSTTTMVLYGQPMTDELLEIAEIHNSVSAS</sequence>